<feature type="repeat" description="WD" evidence="3">
    <location>
        <begin position="586"/>
        <end position="625"/>
    </location>
</feature>
<dbReference type="InterPro" id="IPR057496">
    <property type="entry name" value="FAN-like_PH"/>
</dbReference>
<evidence type="ECO:0000259" key="5">
    <source>
        <dbReference type="PROSITE" id="PS51783"/>
    </source>
</evidence>
<dbReference type="Pfam" id="PF02138">
    <property type="entry name" value="Beach"/>
    <property type="match status" value="1"/>
</dbReference>
<dbReference type="EMBL" id="LR899013">
    <property type="protein sequence ID" value="CAD7091317.1"/>
    <property type="molecule type" value="Genomic_DNA"/>
</dbReference>
<dbReference type="InParanoid" id="A0A7R8V3H0"/>
<evidence type="ECO:0000256" key="3">
    <source>
        <dbReference type="PROSITE-ProRule" id="PRU00221"/>
    </source>
</evidence>
<evidence type="ECO:0008006" key="8">
    <source>
        <dbReference type="Google" id="ProtNLM"/>
    </source>
</evidence>
<dbReference type="AlphaFoldDB" id="A0A7R8V3H0"/>
<feature type="domain" description="BEACH" evidence="4">
    <location>
        <begin position="268"/>
        <end position="556"/>
    </location>
</feature>
<evidence type="ECO:0000259" key="4">
    <source>
        <dbReference type="PROSITE" id="PS50197"/>
    </source>
</evidence>
<keyword evidence="1 3" id="KW-0853">WD repeat</keyword>
<dbReference type="SMART" id="SM01026">
    <property type="entry name" value="Beach"/>
    <property type="match status" value="1"/>
</dbReference>
<dbReference type="SMART" id="SM00320">
    <property type="entry name" value="WD40"/>
    <property type="match status" value="6"/>
</dbReference>
<dbReference type="Gene3D" id="2.130.10.10">
    <property type="entry name" value="YVTN repeat-like/Quinoprotein amine dehydrogenase"/>
    <property type="match status" value="2"/>
</dbReference>
<dbReference type="Gene3D" id="1.10.1540.10">
    <property type="entry name" value="BEACH domain"/>
    <property type="match status" value="1"/>
</dbReference>
<dbReference type="InterPro" id="IPR036372">
    <property type="entry name" value="BEACH_dom_sf"/>
</dbReference>
<keyword evidence="7" id="KW-1185">Reference proteome</keyword>
<dbReference type="InterPro" id="IPR036322">
    <property type="entry name" value="WD40_repeat_dom_sf"/>
</dbReference>
<name>A0A7R8V3H0_HERIL</name>
<gene>
    <name evidence="6" type="ORF">HERILL_LOCUS13738</name>
</gene>
<dbReference type="InterPro" id="IPR000409">
    <property type="entry name" value="BEACH_dom"/>
</dbReference>
<evidence type="ECO:0000313" key="7">
    <source>
        <dbReference type="Proteomes" id="UP000594454"/>
    </source>
</evidence>
<keyword evidence="2" id="KW-0677">Repeat</keyword>
<dbReference type="Pfam" id="PF25400">
    <property type="entry name" value="PH_FAN"/>
    <property type="match status" value="1"/>
</dbReference>
<dbReference type="OMA" id="SNCISFR"/>
<proteinExistence type="predicted"/>
<dbReference type="CDD" id="cd06071">
    <property type="entry name" value="Beach"/>
    <property type="match status" value="1"/>
</dbReference>
<dbReference type="PROSITE" id="PS50082">
    <property type="entry name" value="WD_REPEATS_2"/>
    <property type="match status" value="2"/>
</dbReference>
<feature type="domain" description="BEACH-type PH" evidence="5">
    <location>
        <begin position="169"/>
        <end position="264"/>
    </location>
</feature>
<dbReference type="Pfam" id="PF00400">
    <property type="entry name" value="WD40"/>
    <property type="match status" value="3"/>
</dbReference>
<dbReference type="InterPro" id="IPR023362">
    <property type="entry name" value="PH-BEACH_dom"/>
</dbReference>
<dbReference type="Gene3D" id="2.30.29.30">
    <property type="entry name" value="Pleckstrin-homology domain (PH domain)/Phosphotyrosine-binding domain (PTB)"/>
    <property type="match status" value="1"/>
</dbReference>
<dbReference type="OrthoDB" id="26681at2759"/>
<dbReference type="InterPro" id="IPR011993">
    <property type="entry name" value="PH-like_dom_sf"/>
</dbReference>
<reference evidence="6 7" key="1">
    <citation type="submission" date="2020-11" db="EMBL/GenBank/DDBJ databases">
        <authorList>
            <person name="Wallbank WR R."/>
            <person name="Pardo Diaz C."/>
            <person name="Kozak K."/>
            <person name="Martin S."/>
            <person name="Jiggins C."/>
            <person name="Moest M."/>
            <person name="Warren A I."/>
            <person name="Generalovic N T."/>
            <person name="Byers J.R.P. K."/>
            <person name="Montejo-Kovacevich G."/>
            <person name="Yen C E."/>
        </authorList>
    </citation>
    <scope>NUCLEOTIDE SEQUENCE [LARGE SCALE GENOMIC DNA]</scope>
</reference>
<dbReference type="PANTHER" id="PTHR13743:SF123">
    <property type="entry name" value="PROTEIN FAN"/>
    <property type="match status" value="1"/>
</dbReference>
<evidence type="ECO:0000313" key="6">
    <source>
        <dbReference type="EMBL" id="CAD7091317.1"/>
    </source>
</evidence>
<dbReference type="PROSITE" id="PS50197">
    <property type="entry name" value="BEACH"/>
    <property type="match status" value="1"/>
</dbReference>
<dbReference type="InterPro" id="IPR001680">
    <property type="entry name" value="WD40_rpt"/>
</dbReference>
<dbReference type="InterPro" id="IPR050865">
    <property type="entry name" value="BEACH_Domain"/>
</dbReference>
<sequence>MDKERFSLLLLEPNEIYFEDFSVDLLPNPEEPINAENCRPVMGRLKLCSKSLVFDPKDIKSPILKIPFKDCTEITTWPLIRPENQLLIRCSQYIKMLEGNVLAPYEFVVERKTFLFLFHYANVNDYFLQLCQQLHRASSLHALDQADMIATIVFSRHNRTKFNPLWLESIYEKILLECKVDEIKPLIFNPGKLVLTDTCIYFQPYNNIQPYPVIKIKLSSITNTIKRRFLLRHTGLEIRWEDSKHLYVSFRNLDERNNFCGLLGEQSSYNPTNEEPESMMLKWQNRLISNYDYLVYLNSLADRTVEDLTQYPVFPWVLTDYTSNKIDVNDESIYRDLSKPMGALNPERLERLKERCEEMGNPKFLYGSHYSAPGFVLFYLVRKYPHLMLCLQNGRFDHPDRMFNKLSDTFSNCLNNMSDFKELVPEFYDVSQNGDFLVNLHKINFGFRSDGTPVNHVTLPPWAKNSPEQFVRTLREALESDYVSKNLNHWIDLIFGYKQRGEEALKANNLFYHLCYEGAVDLDTVKDANARHALEIQISEFGQIPKQLFTRPHVSRDTESSLQIESPKRRSLGANTSFGLELKGSYPAHKEPITSLSIDGDCIISTGRDGVLKLYNIETNKQIRNLAIADVPLSACFKIANSSVLVIASWDDTILLYNCDYGRISDVIPAHDDAVSALSLVSDLGILISGSWDCSVKIWKGFTDMEYKSFRLSESMIGYCSFDEKITCLDSRRKDFLVNIAAATATGEIFVWEIDAQNIVKSKTCEIPSTEPKRLAKHKTEITSLAFNSTATKLASCSVDKMFCVTDVVTGMNLFSKGLENSPTSLSWCGESEFILIVDVSGHLAIWNLLEGNLKCDITATDGPLSCVCYDERKQLVITAGREKNDYQIKCWVLK</sequence>
<accession>A0A7R8V3H0</accession>
<organism evidence="6 7">
    <name type="scientific">Hermetia illucens</name>
    <name type="common">Black soldier fly</name>
    <dbReference type="NCBI Taxonomy" id="343691"/>
    <lineage>
        <taxon>Eukaryota</taxon>
        <taxon>Metazoa</taxon>
        <taxon>Ecdysozoa</taxon>
        <taxon>Arthropoda</taxon>
        <taxon>Hexapoda</taxon>
        <taxon>Insecta</taxon>
        <taxon>Pterygota</taxon>
        <taxon>Neoptera</taxon>
        <taxon>Endopterygota</taxon>
        <taxon>Diptera</taxon>
        <taxon>Brachycera</taxon>
        <taxon>Stratiomyomorpha</taxon>
        <taxon>Stratiomyidae</taxon>
        <taxon>Hermetiinae</taxon>
        <taxon>Hermetia</taxon>
    </lineage>
</organism>
<dbReference type="InterPro" id="IPR015943">
    <property type="entry name" value="WD40/YVTN_repeat-like_dom_sf"/>
</dbReference>
<dbReference type="FunFam" id="1.10.1540.10:FF:000001">
    <property type="entry name" value="neurobeachin isoform X1"/>
    <property type="match status" value="1"/>
</dbReference>
<dbReference type="PROSITE" id="PS51783">
    <property type="entry name" value="PH_BEACH"/>
    <property type="match status" value="1"/>
</dbReference>
<dbReference type="SUPFAM" id="SSF50978">
    <property type="entry name" value="WD40 repeat-like"/>
    <property type="match status" value="1"/>
</dbReference>
<evidence type="ECO:0000256" key="1">
    <source>
        <dbReference type="ARBA" id="ARBA00022574"/>
    </source>
</evidence>
<dbReference type="Proteomes" id="UP000594454">
    <property type="component" value="Chromosome 5"/>
</dbReference>
<evidence type="ECO:0000256" key="2">
    <source>
        <dbReference type="ARBA" id="ARBA00022737"/>
    </source>
</evidence>
<dbReference type="PANTHER" id="PTHR13743">
    <property type="entry name" value="BEIGE/BEACH-RELATED"/>
    <property type="match status" value="1"/>
</dbReference>
<dbReference type="SUPFAM" id="SSF50729">
    <property type="entry name" value="PH domain-like"/>
    <property type="match status" value="1"/>
</dbReference>
<dbReference type="PROSITE" id="PS50294">
    <property type="entry name" value="WD_REPEATS_REGION"/>
    <property type="match status" value="1"/>
</dbReference>
<feature type="repeat" description="WD" evidence="3">
    <location>
        <begin position="668"/>
        <end position="700"/>
    </location>
</feature>
<protein>
    <recommendedName>
        <fullName evidence="8">Neutral sphingomyelinase</fullName>
    </recommendedName>
</protein>
<dbReference type="SUPFAM" id="SSF81837">
    <property type="entry name" value="BEACH domain"/>
    <property type="match status" value="1"/>
</dbReference>